<organism evidence="5 6">
    <name type="scientific">Aminobacter carboxidus</name>
    <dbReference type="NCBI Taxonomy" id="376165"/>
    <lineage>
        <taxon>Bacteria</taxon>
        <taxon>Pseudomonadati</taxon>
        <taxon>Pseudomonadota</taxon>
        <taxon>Alphaproteobacteria</taxon>
        <taxon>Hyphomicrobiales</taxon>
        <taxon>Phyllobacteriaceae</taxon>
        <taxon>Aminobacter</taxon>
    </lineage>
</organism>
<keyword evidence="2" id="KW-0964">Secreted</keyword>
<evidence type="ECO:0000259" key="4">
    <source>
        <dbReference type="Pfam" id="PF19116"/>
    </source>
</evidence>
<gene>
    <name evidence="5" type="ORF">IHE39_14260</name>
</gene>
<comment type="caution">
    <text evidence="5">The sequence shown here is derived from an EMBL/GenBank/DDBJ whole genome shotgun (WGS) entry which is preliminary data.</text>
</comment>
<feature type="non-terminal residue" evidence="5">
    <location>
        <position position="1"/>
    </location>
</feature>
<dbReference type="PRINTS" id="PR00313">
    <property type="entry name" value="CABNDNGRPT"/>
</dbReference>
<feature type="region of interest" description="Disordered" evidence="3">
    <location>
        <begin position="79"/>
        <end position="108"/>
    </location>
</feature>
<name>A0ABR9GP91_9HYPH</name>
<dbReference type="InterPro" id="IPR050557">
    <property type="entry name" value="RTX_toxin/Mannuronan_C5-epim"/>
</dbReference>
<reference evidence="5 6" key="1">
    <citation type="submission" date="2020-09" db="EMBL/GenBank/DDBJ databases">
        <title>Draft Genome Sequence of Aminobacter carboxidus type strain DSM 1086, a soil Gram-negative carboxydobacterium.</title>
        <authorList>
            <person name="Turrini P."/>
            <person name="Tescari M."/>
            <person name="Artuso I."/>
            <person name="Lugli G.A."/>
            <person name="Frangipani E."/>
            <person name="Ventura M."/>
            <person name="Visca P."/>
        </authorList>
    </citation>
    <scope>NUCLEOTIDE SEQUENCE [LARGE SCALE GENOMIC DNA]</scope>
    <source>
        <strain evidence="5 6">DSM 1086</strain>
    </source>
</reference>
<dbReference type="InterPro" id="IPR018511">
    <property type="entry name" value="Hemolysin-typ_Ca-bd_CS"/>
</dbReference>
<evidence type="ECO:0000256" key="2">
    <source>
        <dbReference type="ARBA" id="ARBA00022525"/>
    </source>
</evidence>
<keyword evidence="6" id="KW-1185">Reference proteome</keyword>
<dbReference type="EMBL" id="JACZEP010000003">
    <property type="protein sequence ID" value="MBE1205461.1"/>
    <property type="molecule type" value="Genomic_DNA"/>
</dbReference>
<dbReference type="Pfam" id="PF19116">
    <property type="entry name" value="DUF5801"/>
    <property type="match status" value="2"/>
</dbReference>
<feature type="domain" description="DUF5801" evidence="4">
    <location>
        <begin position="646"/>
        <end position="802"/>
    </location>
</feature>
<dbReference type="PANTHER" id="PTHR38340:SF1">
    <property type="entry name" value="S-LAYER PROTEIN"/>
    <property type="match status" value="1"/>
</dbReference>
<dbReference type="Gene3D" id="2.150.10.10">
    <property type="entry name" value="Serralysin-like metalloprotease, C-terminal"/>
    <property type="match status" value="3"/>
</dbReference>
<evidence type="ECO:0000256" key="3">
    <source>
        <dbReference type="SAM" id="MobiDB-lite"/>
    </source>
</evidence>
<dbReference type="InterPro" id="IPR043824">
    <property type="entry name" value="DUF5801"/>
</dbReference>
<proteinExistence type="predicted"/>
<accession>A0ABR9GP91</accession>
<dbReference type="Proteomes" id="UP000598227">
    <property type="component" value="Unassembled WGS sequence"/>
</dbReference>
<feature type="domain" description="DUF5801" evidence="4">
    <location>
        <begin position="142"/>
        <end position="301"/>
    </location>
</feature>
<dbReference type="NCBIfam" id="NF038131">
    <property type="entry name" value="choice_anch_K"/>
    <property type="match status" value="1"/>
</dbReference>
<comment type="subcellular location">
    <subcellularLocation>
        <location evidence="1">Secreted</location>
    </subcellularLocation>
</comment>
<evidence type="ECO:0000313" key="5">
    <source>
        <dbReference type="EMBL" id="MBE1205461.1"/>
    </source>
</evidence>
<dbReference type="InterPro" id="IPR001343">
    <property type="entry name" value="Hemolysn_Ca-bd"/>
</dbReference>
<dbReference type="PANTHER" id="PTHR38340">
    <property type="entry name" value="S-LAYER PROTEIN"/>
    <property type="match status" value="1"/>
</dbReference>
<evidence type="ECO:0000313" key="6">
    <source>
        <dbReference type="Proteomes" id="UP000598227"/>
    </source>
</evidence>
<dbReference type="InterPro" id="IPR011049">
    <property type="entry name" value="Serralysin-like_metalloprot_C"/>
</dbReference>
<dbReference type="InterPro" id="IPR047995">
    <property type="entry name" value="Choice_anch_K"/>
</dbReference>
<dbReference type="PROSITE" id="PS00330">
    <property type="entry name" value="HEMOLYSIN_CALCIUM"/>
    <property type="match status" value="1"/>
</dbReference>
<dbReference type="Pfam" id="PF00353">
    <property type="entry name" value="HemolysinCabind"/>
    <property type="match status" value="5"/>
</dbReference>
<dbReference type="Pfam" id="PF17963">
    <property type="entry name" value="Big_9"/>
    <property type="match status" value="1"/>
</dbReference>
<sequence>TTVTYSYTLANPVNHTTDGTPFETFTVNVADSDGNPADDASAAFQIQIIDDVPSVTVTGTGSNPVSAFALNLDETVQPDGASSAMHDRYRAGGEGESTPSAQNGGADDVLNTATPELDYIRVPTVSSTIDPAKAIGKLTTSVSGGLASLFGVNPVYGADGPAASGSLTQSLTLSLVGATILQTNLTATALAGTALSGLTSAQRQIYLQMEGGMIVGRVPGSNGIGVDDAVAFRISVTDASNPASAQLAIEQFLAIDHGGTENPSIYDEVMSLLTTGSDKVQLTLAATITDGDGDSSNHSASVDLVTNSASAISFDDDGPIAGVDATVNTHSIGNAGTIVNGDIVVDYGTDGRGTASIALTSNPATLTFGGTALIYDNSNPNVLVAHTGTLADPVFTLTLNPATGAYTFQSFKPLDGVINADVAIGGAFGAGPTSYQVLTSGAGGTGSHLGVVSAWTTGAGFNVANWKTGSTSGVTVGQVNGGTNGWGVGNQNFDAAEILRFDFGQQVDFDGAGAYVPPSTGIFNGPNVSEASFNFANAGSSDTIHYVLHYTDGTTASGQFDVGNLTGANFEPTAPAGKYFDYIEFYAQDGSSKLDLQSVTTISTTIDIDLDFNVTVRDGDGDALSFPIHVDIVNGAPSAGAITALIDEDSLANGVAGGLGDTAGTATASGTLAFSFGPDGAAAIDPINFSPMHNLSVVDTGNVAVMSGGAALSYYWDSATDTLYGATNITSAANALATAAFKVTLNTSDGSYQYTQIKPLDHPGHDDPSSPATELSYEDTIALALRYQVKDANGDSAQGTLTVSINDDTPTAGPDSATLDIVVDDLGVGAIVATWTNVQMTSGSPVTFDRDGDGSTDEIRWPTGSGSGYGFIDNPTLANTPVTTNETFYLGEFTHFNFPVSGGTLTSTTLSVTFTALINGEQVQVGPILVNFTHNETTNTSDPEASRDIITIATSTTTVNIDGQNYTLDVRGFVDTNGDIVSTVRTYESQQNSYQLAVRFVSSDSTSVTKTGDVISGSDASGADTPLLVAAITHGATTDSTADGSGNFQVSGDHGTLVINKNGTYTYTLTDDASDIPAGASETFTYTVKDADGDAVSQTLTINLNKVDSGANPLHGDRVLTNISGGSGTDVVISDAALLYNDDAGSTVNGSVSDITDATSVINAAGAYTFKDNDTDGGRFTYGGQNGATTDNAIVTVDRSQAGSTTLTGTSFSEILIGSTGNDTISAGDGNDYVVANGGNDTIDGGAGADALLGGAGNDSFVADAADKLIDGGADSDTLNVGANFTSTGDAQIANIENITLTTAATLNLANQTEAFTITGSSGADTITSGSGGDTIVGASNDTLLDGGAGTDTLNVAANFTSTSNAQIANIENVTLTAAATLNLANQSEAFTITGSSGNDTITGGSGADSISAGGGTDTINAAQNDALIDGGGGTDTLQIGASFTSTGNGQIVGVENIVLTSAATVNLSNQNEGFKILGSSGIDAITGSSGADTIHGGSGNVNDTLTGGGGADQFRLATNTGADTIGDFTQGTDKIAFFDNGGTSSGSVNFANTTGTATGAALDVDDFSSLLTLGSMSNGQDSMVLKVAGGISQDDIEDTEITGSGSPTNNYVVVFNTTSNRAEIWFDSNWDSDSGRTKVATLNNITTLAQYTTMYASLSASDIAVYSSAVDPIMLDLDNNGYSFSDVEGGIRFDINADGIADQVAWNTSGDGILAYDVNGDGKIDSGAEIFTPDFAGGKFASGAEALASLDSNGDGIVDADDEAFSKLLIWQDANSDGVGEAGELTHLADHGITGLGTSTTASNDVIDGQQVAGEGAVLYADGSSGTYVEVMLEAALGTPETSQSTGETYVIEGLDVADIIPDYDGGKGDQLDLSALLSGLAPDTDLAAQGYVSVVQNGTDAEVKVDVDGGGDSFQTVAVLENFTAVNEAVKVLFEDNAGTKHQDNI</sequence>
<dbReference type="InterPro" id="IPR019960">
    <property type="entry name" value="T1SS_VCA0849"/>
</dbReference>
<protein>
    <submittedName>
        <fullName evidence="5">Choice-of-anchor K domain-containing protein</fullName>
    </submittedName>
</protein>
<dbReference type="NCBIfam" id="TIGR03661">
    <property type="entry name" value="T1SS_VCA0849"/>
    <property type="match status" value="1"/>
</dbReference>
<dbReference type="SUPFAM" id="SSF51120">
    <property type="entry name" value="beta-Roll"/>
    <property type="match status" value="3"/>
</dbReference>
<evidence type="ECO:0000256" key="1">
    <source>
        <dbReference type="ARBA" id="ARBA00004613"/>
    </source>
</evidence>